<gene>
    <name evidence="4" type="ORF">K6958_01080</name>
</gene>
<protein>
    <submittedName>
        <fullName evidence="4">Winged helix-turn-helix domain-containing protein</fullName>
    </submittedName>
</protein>
<dbReference type="EMBL" id="CP082904">
    <property type="protein sequence ID" value="UQY44337.1"/>
    <property type="molecule type" value="Genomic_DNA"/>
</dbReference>
<dbReference type="Proteomes" id="UP001056635">
    <property type="component" value="Chromosome"/>
</dbReference>
<dbReference type="PROSITE" id="PS51755">
    <property type="entry name" value="OMPR_PHOB"/>
    <property type="match status" value="1"/>
</dbReference>
<dbReference type="Pfam" id="PF00486">
    <property type="entry name" value="Trans_reg_C"/>
    <property type="match status" value="1"/>
</dbReference>
<evidence type="ECO:0000313" key="4">
    <source>
        <dbReference type="EMBL" id="UQY44337.1"/>
    </source>
</evidence>
<dbReference type="SUPFAM" id="SSF46894">
    <property type="entry name" value="C-terminal effector domain of the bipartite response regulators"/>
    <property type="match status" value="1"/>
</dbReference>
<name>A0ABY4R9J1_9GAMM</name>
<proteinExistence type="predicted"/>
<dbReference type="CDD" id="cd00383">
    <property type="entry name" value="trans_reg_C"/>
    <property type="match status" value="1"/>
</dbReference>
<dbReference type="InterPro" id="IPR036388">
    <property type="entry name" value="WH-like_DNA-bd_sf"/>
</dbReference>
<evidence type="ECO:0000256" key="1">
    <source>
        <dbReference type="ARBA" id="ARBA00023125"/>
    </source>
</evidence>
<evidence type="ECO:0000256" key="2">
    <source>
        <dbReference type="PROSITE-ProRule" id="PRU01091"/>
    </source>
</evidence>
<evidence type="ECO:0000313" key="5">
    <source>
        <dbReference type="Proteomes" id="UP001056635"/>
    </source>
</evidence>
<reference evidence="4" key="1">
    <citation type="submission" date="2021-09" db="EMBL/GenBank/DDBJ databases">
        <title>First case of bloodstream infection caused by Mixta hanseatica sp. nov., a member of the Erwiniaceae family.</title>
        <authorList>
            <person name="Both A."/>
            <person name="Huang J."/>
            <person name="Wenzel P."/>
            <person name="Aepfelbacher M."/>
            <person name="Rohde H."/>
            <person name="Christner M."/>
            <person name="Hentschke M."/>
        </authorList>
    </citation>
    <scope>NUCLEOTIDE SEQUENCE</scope>
    <source>
        <strain evidence="4">X22927</strain>
    </source>
</reference>
<dbReference type="InterPro" id="IPR001867">
    <property type="entry name" value="OmpR/PhoB-type_DNA-bd"/>
</dbReference>
<dbReference type="RefSeq" id="WP_249892962.1">
    <property type="nucleotide sequence ID" value="NZ_CP082904.1"/>
</dbReference>
<evidence type="ECO:0000259" key="3">
    <source>
        <dbReference type="PROSITE" id="PS51755"/>
    </source>
</evidence>
<keyword evidence="5" id="KW-1185">Reference proteome</keyword>
<dbReference type="SMART" id="SM00862">
    <property type="entry name" value="Trans_reg_C"/>
    <property type="match status" value="1"/>
</dbReference>
<dbReference type="Gene3D" id="1.10.10.10">
    <property type="entry name" value="Winged helix-like DNA-binding domain superfamily/Winged helix DNA-binding domain"/>
    <property type="match status" value="1"/>
</dbReference>
<dbReference type="InterPro" id="IPR016032">
    <property type="entry name" value="Sig_transdc_resp-reg_C-effctor"/>
</dbReference>
<feature type="domain" description="OmpR/PhoB-type" evidence="3">
    <location>
        <begin position="2"/>
        <end position="106"/>
    </location>
</feature>
<sequence length="248" mass="28282">MGPVFLIDESVYFYPGNQRLFCHPQEKEDKTLTQPAAKCLELLITTGGLVSQSDLYDYAWGDNSHNVSPNTLYQNISLIRRALKNVRPGADRWIITVPRKGFRFDHSITVRQVTSEDTLPVALPEPFPPPVFPAKARPLNSLLPASLFVLCFALAFFIHPVNADFKKLTGSYDKIDGQEACQLYIYRNNLPLKEKINSRIKQYIDCNSRPYVYITYDKFNKKITFFSCFEPIANNSRSCASWLLGEAI</sequence>
<feature type="DNA-binding region" description="OmpR/PhoB-type" evidence="2">
    <location>
        <begin position="2"/>
        <end position="106"/>
    </location>
</feature>
<accession>A0ABY4R9J1</accession>
<organism evidence="4 5">
    <name type="scientific">Mixta hanseatica</name>
    <dbReference type="NCBI Taxonomy" id="2872648"/>
    <lineage>
        <taxon>Bacteria</taxon>
        <taxon>Pseudomonadati</taxon>
        <taxon>Pseudomonadota</taxon>
        <taxon>Gammaproteobacteria</taxon>
        <taxon>Enterobacterales</taxon>
        <taxon>Erwiniaceae</taxon>
        <taxon>Mixta</taxon>
    </lineage>
</organism>
<keyword evidence="1 2" id="KW-0238">DNA-binding</keyword>